<dbReference type="PROSITE" id="PS50280">
    <property type="entry name" value="SET"/>
    <property type="match status" value="1"/>
</dbReference>
<dbReference type="InterPro" id="IPR044429">
    <property type="entry name" value="SETD4_SET"/>
</dbReference>
<proteinExistence type="predicted"/>
<comment type="caution">
    <text evidence="3">The sequence shown here is derived from an EMBL/GenBank/DDBJ whole genome shotgun (WGS) entry which is preliminary data.</text>
</comment>
<dbReference type="AlphaFoldDB" id="A0A9P4MS54"/>
<dbReference type="EMBL" id="ML994209">
    <property type="protein sequence ID" value="KAF2197678.1"/>
    <property type="molecule type" value="Genomic_DNA"/>
</dbReference>
<name>A0A9P4MS54_9PLEO</name>
<feature type="domain" description="SET" evidence="2">
    <location>
        <begin position="21"/>
        <end position="243"/>
    </location>
</feature>
<dbReference type="InterPro" id="IPR050600">
    <property type="entry name" value="SETD3_SETD6_MTase"/>
</dbReference>
<reference evidence="3" key="1">
    <citation type="journal article" date="2020" name="Stud. Mycol.">
        <title>101 Dothideomycetes genomes: a test case for predicting lifestyles and emergence of pathogens.</title>
        <authorList>
            <person name="Haridas S."/>
            <person name="Albert R."/>
            <person name="Binder M."/>
            <person name="Bloem J."/>
            <person name="Labutti K."/>
            <person name="Salamov A."/>
            <person name="Andreopoulos B."/>
            <person name="Baker S."/>
            <person name="Barry K."/>
            <person name="Bills G."/>
            <person name="Bluhm B."/>
            <person name="Cannon C."/>
            <person name="Castanera R."/>
            <person name="Culley D."/>
            <person name="Daum C."/>
            <person name="Ezra D."/>
            <person name="Gonzalez J."/>
            <person name="Henrissat B."/>
            <person name="Kuo A."/>
            <person name="Liang C."/>
            <person name="Lipzen A."/>
            <person name="Lutzoni F."/>
            <person name="Magnuson J."/>
            <person name="Mondo S."/>
            <person name="Nolan M."/>
            <person name="Ohm R."/>
            <person name="Pangilinan J."/>
            <person name="Park H.-J."/>
            <person name="Ramirez L."/>
            <person name="Alfaro M."/>
            <person name="Sun H."/>
            <person name="Tritt A."/>
            <person name="Yoshinaga Y."/>
            <person name="Zwiers L.-H."/>
            <person name="Turgeon B."/>
            <person name="Goodwin S."/>
            <person name="Spatafora J."/>
            <person name="Crous P."/>
            <person name="Grigoriev I."/>
        </authorList>
    </citation>
    <scope>NUCLEOTIDE SEQUENCE</scope>
    <source>
        <strain evidence="3">ATCC 74209</strain>
    </source>
</reference>
<organism evidence="3 4">
    <name type="scientific">Delitschia confertaspora ATCC 74209</name>
    <dbReference type="NCBI Taxonomy" id="1513339"/>
    <lineage>
        <taxon>Eukaryota</taxon>
        <taxon>Fungi</taxon>
        <taxon>Dikarya</taxon>
        <taxon>Ascomycota</taxon>
        <taxon>Pezizomycotina</taxon>
        <taxon>Dothideomycetes</taxon>
        <taxon>Pleosporomycetidae</taxon>
        <taxon>Pleosporales</taxon>
        <taxon>Delitschiaceae</taxon>
        <taxon>Delitschia</taxon>
    </lineage>
</organism>
<sequence>MTTVLSPGEEHDRFIEWAQEQGIQINGVAPAKFVGRGMGIVAARDLKKGEKLVSVPTSAILNIDTKSVKDCDFPRNISVHGRLAGYIALEHENRKSTFQPWQDVWPTKAEFNEIMPLNWEKSLQELLPEPAKDLLNAQCKKLEKDWSDLQSHLGSKVTKSLFTYAWLIVNTRCFYWDYPNLPASRLPKKRGHLTADDCYGLCPFMDYFNHADEGCDPDHDAKGYFVTANRDYKAGEEIYVTYGPHTNDFLLVEYGFILTSNRSDGTRLDHLIFSKLSKEQAEILKEDGFYGKYSSTATPPSICYRTQTALRLLTLPSRRYTAFISGNDDGSVDQPAVNSYLKKLLEGYQREIMAMEERVGELEKGVGAAQKDVLAKRWRQLREMVGTFVKELST</sequence>
<dbReference type="Proteomes" id="UP000799536">
    <property type="component" value="Unassembled WGS sequence"/>
</dbReference>
<protein>
    <submittedName>
        <fullName evidence="3">SET domain-containing protein</fullName>
    </submittedName>
</protein>
<dbReference type="GO" id="GO:0016279">
    <property type="term" value="F:protein-lysine N-methyltransferase activity"/>
    <property type="evidence" value="ECO:0007669"/>
    <property type="project" value="InterPro"/>
</dbReference>
<dbReference type="Gene3D" id="3.90.1410.10">
    <property type="entry name" value="set domain protein methyltransferase, domain 1"/>
    <property type="match status" value="1"/>
</dbReference>
<evidence type="ECO:0000256" key="1">
    <source>
        <dbReference type="SAM" id="Coils"/>
    </source>
</evidence>
<keyword evidence="4" id="KW-1185">Reference proteome</keyword>
<dbReference type="OrthoDB" id="341421at2759"/>
<dbReference type="InterPro" id="IPR001214">
    <property type="entry name" value="SET_dom"/>
</dbReference>
<dbReference type="SUPFAM" id="SSF82199">
    <property type="entry name" value="SET domain"/>
    <property type="match status" value="1"/>
</dbReference>
<dbReference type="PANTHER" id="PTHR13271">
    <property type="entry name" value="UNCHARACTERIZED PUTATIVE METHYLTRANSFERASE"/>
    <property type="match status" value="1"/>
</dbReference>
<keyword evidence="1" id="KW-0175">Coiled coil</keyword>
<dbReference type="Pfam" id="PF00856">
    <property type="entry name" value="SET"/>
    <property type="match status" value="1"/>
</dbReference>
<evidence type="ECO:0000313" key="4">
    <source>
        <dbReference type="Proteomes" id="UP000799536"/>
    </source>
</evidence>
<accession>A0A9P4MS54</accession>
<dbReference type="PANTHER" id="PTHR13271:SF137">
    <property type="entry name" value="SET DOMAIN-CONTAINING PROTEIN"/>
    <property type="match status" value="1"/>
</dbReference>
<evidence type="ECO:0000259" key="2">
    <source>
        <dbReference type="PROSITE" id="PS50280"/>
    </source>
</evidence>
<feature type="coiled-coil region" evidence="1">
    <location>
        <begin position="338"/>
        <end position="365"/>
    </location>
</feature>
<evidence type="ECO:0000313" key="3">
    <source>
        <dbReference type="EMBL" id="KAF2197678.1"/>
    </source>
</evidence>
<dbReference type="CDD" id="cd19177">
    <property type="entry name" value="SET_SETD4"/>
    <property type="match status" value="1"/>
</dbReference>
<dbReference type="InterPro" id="IPR046341">
    <property type="entry name" value="SET_dom_sf"/>
</dbReference>
<gene>
    <name evidence="3" type="ORF">GQ43DRAFT_424049</name>
</gene>